<dbReference type="InParanoid" id="W4KPH6"/>
<evidence type="ECO:0000313" key="7">
    <source>
        <dbReference type="Proteomes" id="UP000030671"/>
    </source>
</evidence>
<dbReference type="SMART" id="SM00947">
    <property type="entry name" value="Pro_CA"/>
    <property type="match status" value="1"/>
</dbReference>
<keyword evidence="5" id="KW-0456">Lyase</keyword>
<dbReference type="PANTHER" id="PTHR43175:SF3">
    <property type="entry name" value="CARBON DISULFIDE HYDROLASE"/>
    <property type="match status" value="1"/>
</dbReference>
<evidence type="ECO:0000256" key="1">
    <source>
        <dbReference type="ARBA" id="ARBA00006217"/>
    </source>
</evidence>
<accession>W4KPH6</accession>
<dbReference type="RefSeq" id="XP_009541492.1">
    <property type="nucleotide sequence ID" value="XM_009543197.1"/>
</dbReference>
<dbReference type="eggNOG" id="ENOG502RXIV">
    <property type="taxonomic scope" value="Eukaryota"/>
</dbReference>
<keyword evidence="2 4" id="KW-0479">Metal-binding</keyword>
<proteinExistence type="inferred from homology"/>
<feature type="binding site" evidence="4">
    <location>
        <position position="100"/>
    </location>
    <ligand>
        <name>Zn(2+)</name>
        <dbReference type="ChEBI" id="CHEBI:29105"/>
    </ligand>
</feature>
<dbReference type="GO" id="GO:0008270">
    <property type="term" value="F:zinc ion binding"/>
    <property type="evidence" value="ECO:0007669"/>
    <property type="project" value="UniProtKB-UniRule"/>
</dbReference>
<dbReference type="GO" id="GO:0004089">
    <property type="term" value="F:carbonate dehydratase activity"/>
    <property type="evidence" value="ECO:0007669"/>
    <property type="project" value="UniProtKB-UniRule"/>
</dbReference>
<dbReference type="OrthoDB" id="10248475at2759"/>
<dbReference type="KEGG" id="hir:HETIRDRAFT_469770"/>
<dbReference type="EMBL" id="KI925454">
    <property type="protein sequence ID" value="ETW87609.1"/>
    <property type="molecule type" value="Genomic_DNA"/>
</dbReference>
<feature type="binding site" evidence="4">
    <location>
        <position position="47"/>
    </location>
    <ligand>
        <name>Zn(2+)</name>
        <dbReference type="ChEBI" id="CHEBI:29105"/>
    </ligand>
</feature>
<feature type="binding site" evidence="4">
    <location>
        <position position="97"/>
    </location>
    <ligand>
        <name>Zn(2+)</name>
        <dbReference type="ChEBI" id="CHEBI:29105"/>
    </ligand>
</feature>
<comment type="catalytic activity">
    <reaction evidence="5">
        <text>hydrogencarbonate + H(+) = CO2 + H2O</text>
        <dbReference type="Rhea" id="RHEA:10748"/>
        <dbReference type="ChEBI" id="CHEBI:15377"/>
        <dbReference type="ChEBI" id="CHEBI:15378"/>
        <dbReference type="ChEBI" id="CHEBI:16526"/>
        <dbReference type="ChEBI" id="CHEBI:17544"/>
        <dbReference type="EC" id="4.2.1.1"/>
    </reaction>
</comment>
<dbReference type="STRING" id="747525.W4KPH6"/>
<dbReference type="EC" id="4.2.1.1" evidence="5"/>
<evidence type="ECO:0000256" key="2">
    <source>
        <dbReference type="ARBA" id="ARBA00022723"/>
    </source>
</evidence>
<dbReference type="InterPro" id="IPR036874">
    <property type="entry name" value="Carbonic_anhydrase_sf"/>
</dbReference>
<evidence type="ECO:0000256" key="4">
    <source>
        <dbReference type="PIRSR" id="PIRSR601765-1"/>
    </source>
</evidence>
<dbReference type="Gene3D" id="3.40.1050.10">
    <property type="entry name" value="Carbonic anhydrase"/>
    <property type="match status" value="1"/>
</dbReference>
<dbReference type="InterPro" id="IPR001765">
    <property type="entry name" value="Carbonic_anhydrase"/>
</dbReference>
<dbReference type="HOGENOM" id="CLU_084253_1_1_1"/>
<dbReference type="CDD" id="cd03379">
    <property type="entry name" value="beta_CA_cladeD"/>
    <property type="match status" value="1"/>
</dbReference>
<dbReference type="Pfam" id="PF00484">
    <property type="entry name" value="Pro_CA"/>
    <property type="match status" value="1"/>
</dbReference>
<dbReference type="GeneID" id="20677309"/>
<dbReference type="AlphaFoldDB" id="W4KPH6"/>
<sequence>MSANTEFAKANEAYVATFDDKGALPLPPAKKLIVGKQDFSYHITCMDARLLPEAHLGLHEGDAHIIRNAGGVAADAIRSIVISQRLLGTREIAIFHHTDCGMLTFETEHLRDIIKSSSPGDDEVAKLVNDLHFHEFNDLEGAVKKDVAFLESHPLLLKETKVTGWLYAVETGKIQQVA</sequence>
<reference evidence="6 7" key="1">
    <citation type="journal article" date="2012" name="New Phytol.">
        <title>Insight into trade-off between wood decay and parasitism from the genome of a fungal forest pathogen.</title>
        <authorList>
            <person name="Olson A."/>
            <person name="Aerts A."/>
            <person name="Asiegbu F."/>
            <person name="Belbahri L."/>
            <person name="Bouzid O."/>
            <person name="Broberg A."/>
            <person name="Canback B."/>
            <person name="Coutinho P.M."/>
            <person name="Cullen D."/>
            <person name="Dalman K."/>
            <person name="Deflorio G."/>
            <person name="van Diepen L.T."/>
            <person name="Dunand C."/>
            <person name="Duplessis S."/>
            <person name="Durling M."/>
            <person name="Gonthier P."/>
            <person name="Grimwood J."/>
            <person name="Fossdal C.G."/>
            <person name="Hansson D."/>
            <person name="Henrissat B."/>
            <person name="Hietala A."/>
            <person name="Himmelstrand K."/>
            <person name="Hoffmeister D."/>
            <person name="Hogberg N."/>
            <person name="James T.Y."/>
            <person name="Karlsson M."/>
            <person name="Kohler A."/>
            <person name="Kues U."/>
            <person name="Lee Y.H."/>
            <person name="Lin Y.C."/>
            <person name="Lind M."/>
            <person name="Lindquist E."/>
            <person name="Lombard V."/>
            <person name="Lucas S."/>
            <person name="Lunden K."/>
            <person name="Morin E."/>
            <person name="Murat C."/>
            <person name="Park J."/>
            <person name="Raffaello T."/>
            <person name="Rouze P."/>
            <person name="Salamov A."/>
            <person name="Schmutz J."/>
            <person name="Solheim H."/>
            <person name="Stahlberg J."/>
            <person name="Velez H."/>
            <person name="de Vries R.P."/>
            <person name="Wiebenga A."/>
            <person name="Woodward S."/>
            <person name="Yakovlev I."/>
            <person name="Garbelotto M."/>
            <person name="Martin F."/>
            <person name="Grigoriev I.V."/>
            <person name="Stenlid J."/>
        </authorList>
    </citation>
    <scope>NUCLEOTIDE SEQUENCE [LARGE SCALE GENOMIC DNA]</scope>
    <source>
        <strain evidence="6 7">TC 32-1</strain>
    </source>
</reference>
<evidence type="ECO:0000256" key="5">
    <source>
        <dbReference type="RuleBase" id="RU003956"/>
    </source>
</evidence>
<gene>
    <name evidence="6" type="ORF">HETIRDRAFT_469770</name>
</gene>
<dbReference type="Proteomes" id="UP000030671">
    <property type="component" value="Unassembled WGS sequence"/>
</dbReference>
<protein>
    <recommendedName>
        <fullName evidence="5">Carbonic anhydrase</fullName>
        <ecNumber evidence="5">4.2.1.1</ecNumber>
    </recommendedName>
    <alternativeName>
        <fullName evidence="5">Carbonate dehydratase</fullName>
    </alternativeName>
</protein>
<comment type="function">
    <text evidence="5">Reversible hydration of carbon dioxide.</text>
</comment>
<comment type="cofactor">
    <cofactor evidence="4">
        <name>Zn(2+)</name>
        <dbReference type="ChEBI" id="CHEBI:29105"/>
    </cofactor>
    <text evidence="4">Binds 1 zinc ion per subunit.</text>
</comment>
<dbReference type="PANTHER" id="PTHR43175">
    <property type="entry name" value="CARBONIC ANHYDRASE"/>
    <property type="match status" value="1"/>
</dbReference>
<keyword evidence="3 4" id="KW-0862">Zinc</keyword>
<keyword evidence="7" id="KW-1185">Reference proteome</keyword>
<comment type="similarity">
    <text evidence="1 5">Belongs to the beta-class carbonic anhydrase family.</text>
</comment>
<evidence type="ECO:0000313" key="6">
    <source>
        <dbReference type="EMBL" id="ETW87609.1"/>
    </source>
</evidence>
<name>W4KPH6_HETIT</name>
<dbReference type="SUPFAM" id="SSF53056">
    <property type="entry name" value="beta-carbonic anhydrase, cab"/>
    <property type="match status" value="1"/>
</dbReference>
<evidence type="ECO:0000256" key="3">
    <source>
        <dbReference type="ARBA" id="ARBA00022833"/>
    </source>
</evidence>
<feature type="binding site" evidence="4">
    <location>
        <position position="45"/>
    </location>
    <ligand>
        <name>Zn(2+)</name>
        <dbReference type="ChEBI" id="CHEBI:29105"/>
    </ligand>
</feature>
<organism evidence="6 7">
    <name type="scientific">Heterobasidion irregulare (strain TC 32-1)</name>
    <dbReference type="NCBI Taxonomy" id="747525"/>
    <lineage>
        <taxon>Eukaryota</taxon>
        <taxon>Fungi</taxon>
        <taxon>Dikarya</taxon>
        <taxon>Basidiomycota</taxon>
        <taxon>Agaricomycotina</taxon>
        <taxon>Agaricomycetes</taxon>
        <taxon>Russulales</taxon>
        <taxon>Bondarzewiaceae</taxon>
        <taxon>Heterobasidion</taxon>
        <taxon>Heterobasidion annosum species complex</taxon>
    </lineage>
</organism>